<protein>
    <submittedName>
        <fullName evidence="1">Uncharacterized protein</fullName>
    </submittedName>
</protein>
<dbReference type="Proteomes" id="UP001057402">
    <property type="component" value="Chromosome 10"/>
</dbReference>
<organism evidence="1 2">
    <name type="scientific">Melastoma candidum</name>
    <dbReference type="NCBI Taxonomy" id="119954"/>
    <lineage>
        <taxon>Eukaryota</taxon>
        <taxon>Viridiplantae</taxon>
        <taxon>Streptophyta</taxon>
        <taxon>Embryophyta</taxon>
        <taxon>Tracheophyta</taxon>
        <taxon>Spermatophyta</taxon>
        <taxon>Magnoliopsida</taxon>
        <taxon>eudicotyledons</taxon>
        <taxon>Gunneridae</taxon>
        <taxon>Pentapetalae</taxon>
        <taxon>rosids</taxon>
        <taxon>malvids</taxon>
        <taxon>Myrtales</taxon>
        <taxon>Melastomataceae</taxon>
        <taxon>Melastomatoideae</taxon>
        <taxon>Melastomateae</taxon>
        <taxon>Melastoma</taxon>
    </lineage>
</organism>
<sequence>MAGVEQRQVAPEDIPVGGWDDHALVEAMIFSSSHVFPMVLNAAVQLELFDIMAEAGQGVFLSAAEIVSKLGTEYPEAATPRMDRMLRLLASHSLLKSSTRGLSDGRVERLYGLTPAAMFFVKKGNEGSLSSLTALSMHPSPQKVWLHFKDAIGEGGTQFKKVHGMTIFEYMGVDPAFNDLFNNAMAALTTIAMKSILRVYSGFEGTASLVDVAGGTGKCLNMVVTKYPGIKGINFDLPHVTNTAPSYPGIEHVGGSMFSSIPRADAVMIKDTLHNWDDESCVKILKNCYEALPVMGKVIVLDVVLPEVPETTMESMYVSRLDNTMLMQPGGQERTTNVFRALSEAAGFTKFEVVCTASKLWVVMELRK</sequence>
<proteinExistence type="predicted"/>
<keyword evidence="2" id="KW-1185">Reference proteome</keyword>
<accession>A0ACB9M9V1</accession>
<reference evidence="2" key="1">
    <citation type="journal article" date="2023" name="Front. Plant Sci.">
        <title>Chromosomal-level genome assembly of Melastoma candidum provides insights into trichome evolution.</title>
        <authorList>
            <person name="Zhong Y."/>
            <person name="Wu W."/>
            <person name="Sun C."/>
            <person name="Zou P."/>
            <person name="Liu Y."/>
            <person name="Dai S."/>
            <person name="Zhou R."/>
        </authorList>
    </citation>
    <scope>NUCLEOTIDE SEQUENCE [LARGE SCALE GENOMIC DNA]</scope>
</reference>
<name>A0ACB9M9V1_9MYRT</name>
<evidence type="ECO:0000313" key="1">
    <source>
        <dbReference type="EMBL" id="KAI4320179.1"/>
    </source>
</evidence>
<dbReference type="EMBL" id="CM042889">
    <property type="protein sequence ID" value="KAI4320179.1"/>
    <property type="molecule type" value="Genomic_DNA"/>
</dbReference>
<evidence type="ECO:0000313" key="2">
    <source>
        <dbReference type="Proteomes" id="UP001057402"/>
    </source>
</evidence>
<gene>
    <name evidence="1" type="ORF">MLD38_033685</name>
</gene>
<comment type="caution">
    <text evidence="1">The sequence shown here is derived from an EMBL/GenBank/DDBJ whole genome shotgun (WGS) entry which is preliminary data.</text>
</comment>